<comment type="caution">
    <text evidence="3">The sequence shown here is derived from an EMBL/GenBank/DDBJ whole genome shotgun (WGS) entry which is preliminary data.</text>
</comment>
<evidence type="ECO:0000256" key="2">
    <source>
        <dbReference type="SAM" id="Phobius"/>
    </source>
</evidence>
<protein>
    <submittedName>
        <fullName evidence="3">YesL family protein</fullName>
    </submittedName>
</protein>
<proteinExistence type="predicted"/>
<evidence type="ECO:0000256" key="1">
    <source>
        <dbReference type="SAM" id="MobiDB-lite"/>
    </source>
</evidence>
<feature type="compositionally biased region" description="Basic and acidic residues" evidence="1">
    <location>
        <begin position="247"/>
        <end position="277"/>
    </location>
</feature>
<dbReference type="InterPro" id="IPR006938">
    <property type="entry name" value="DUF624"/>
</dbReference>
<feature type="transmembrane region" description="Helical" evidence="2">
    <location>
        <begin position="178"/>
        <end position="196"/>
    </location>
</feature>
<feature type="region of interest" description="Disordered" evidence="1">
    <location>
        <begin position="234"/>
        <end position="277"/>
    </location>
</feature>
<gene>
    <name evidence="3" type="ORF">IAA63_07695</name>
</gene>
<keyword evidence="2" id="KW-0472">Membrane</keyword>
<reference evidence="3" key="2">
    <citation type="journal article" date="2021" name="PeerJ">
        <title>Extensive microbial diversity within the chicken gut microbiome revealed by metagenomics and culture.</title>
        <authorList>
            <person name="Gilroy R."/>
            <person name="Ravi A."/>
            <person name="Getino M."/>
            <person name="Pursley I."/>
            <person name="Horton D.L."/>
            <person name="Alikhan N.F."/>
            <person name="Baker D."/>
            <person name="Gharbi K."/>
            <person name="Hall N."/>
            <person name="Watson M."/>
            <person name="Adriaenssens E.M."/>
            <person name="Foster-Nyarko E."/>
            <person name="Jarju S."/>
            <person name="Secka A."/>
            <person name="Antonio M."/>
            <person name="Oren A."/>
            <person name="Chaudhuri R.R."/>
            <person name="La Ragione R."/>
            <person name="Hildebrand F."/>
            <person name="Pallen M.J."/>
        </authorList>
    </citation>
    <scope>NUCLEOTIDE SEQUENCE</scope>
    <source>
        <strain evidence="3">ChiBcec2-4451</strain>
    </source>
</reference>
<feature type="transmembrane region" description="Helical" evidence="2">
    <location>
        <begin position="108"/>
        <end position="131"/>
    </location>
</feature>
<dbReference type="EMBL" id="DVON01000167">
    <property type="protein sequence ID" value="HIV13005.1"/>
    <property type="molecule type" value="Genomic_DNA"/>
</dbReference>
<feature type="transmembrane region" description="Helical" evidence="2">
    <location>
        <begin position="76"/>
        <end position="96"/>
    </location>
</feature>
<feature type="transmembrane region" description="Helical" evidence="2">
    <location>
        <begin position="22"/>
        <end position="48"/>
    </location>
</feature>
<evidence type="ECO:0000313" key="3">
    <source>
        <dbReference type="EMBL" id="HIV13005.1"/>
    </source>
</evidence>
<keyword evidence="2" id="KW-1133">Transmembrane helix</keyword>
<name>A0A9D1NUD7_9FIRM</name>
<accession>A0A9D1NUD7</accession>
<dbReference type="AlphaFoldDB" id="A0A9D1NUD7"/>
<reference evidence="3" key="1">
    <citation type="submission" date="2020-10" db="EMBL/GenBank/DDBJ databases">
        <authorList>
            <person name="Gilroy R."/>
        </authorList>
    </citation>
    <scope>NUCLEOTIDE SEQUENCE</scope>
    <source>
        <strain evidence="3">ChiBcec2-4451</strain>
    </source>
</reference>
<organism evidence="3 4">
    <name type="scientific">Candidatus Pullilachnospira stercoravium</name>
    <dbReference type="NCBI Taxonomy" id="2840913"/>
    <lineage>
        <taxon>Bacteria</taxon>
        <taxon>Bacillati</taxon>
        <taxon>Bacillota</taxon>
        <taxon>Clostridia</taxon>
        <taxon>Lachnospirales</taxon>
        <taxon>Lachnospiraceae</taxon>
        <taxon>Lachnospiraceae incertae sedis</taxon>
        <taxon>Candidatus Pullilachnospira</taxon>
    </lineage>
</organism>
<feature type="transmembrane region" description="Helical" evidence="2">
    <location>
        <begin position="152"/>
        <end position="172"/>
    </location>
</feature>
<dbReference type="Pfam" id="PF04854">
    <property type="entry name" value="DUF624"/>
    <property type="match status" value="1"/>
</dbReference>
<dbReference type="Proteomes" id="UP000886723">
    <property type="component" value="Unassembled WGS sequence"/>
</dbReference>
<sequence length="277" mass="31889">MSNLFNPDNKFFTFMGRVADLMILNILCIICCIPVITIGPAITAMFYVTLKMVRNEESYVIRGFFHSFKQNFRQGIFIHLIMLVVGAVLLFDLYFTRQMSGENHLYMVLGYIFMVAIALYLMIFTYVYPMLAKFYNSIRNTFRNALLVSIRHLPYTVLMLIISAAPVLLMFFVPQTAAYVLLFYILLGFSTIAYINSRFFVKIFDRYIPAPEETESSQEEKDVEIDDSVFRNLQPTNAPLESEEENAPGKDENAGQLQEHPDVSDDGSDKSRQTEEN</sequence>
<evidence type="ECO:0000313" key="4">
    <source>
        <dbReference type="Proteomes" id="UP000886723"/>
    </source>
</evidence>
<keyword evidence="2" id="KW-0812">Transmembrane</keyword>